<dbReference type="RefSeq" id="WP_103677316.1">
    <property type="nucleotide sequence ID" value="NZ_PQGD01000014.1"/>
</dbReference>
<organism evidence="2 4">
    <name type="scientific">Superficieibacter electus</name>
    <dbReference type="NCBI Taxonomy" id="2022662"/>
    <lineage>
        <taxon>Bacteria</taxon>
        <taxon>Pseudomonadati</taxon>
        <taxon>Pseudomonadota</taxon>
        <taxon>Gammaproteobacteria</taxon>
        <taxon>Enterobacterales</taxon>
        <taxon>Enterobacteriaceae</taxon>
        <taxon>Superficieibacter</taxon>
    </lineage>
</organism>
<dbReference type="Pfam" id="PF09684">
    <property type="entry name" value="Tail_P2_I"/>
    <property type="match status" value="1"/>
</dbReference>
<reference evidence="3 4" key="1">
    <citation type="submission" date="2018-01" db="EMBL/GenBank/DDBJ databases">
        <title>Superficieibacter electus gen. nov., sp. nov., an extended-spectrum beta-lactamase possessing member of the Enterobacteriaceae family, isolated from intensive care unit surfaces.</title>
        <authorList>
            <person name="Potter R.F."/>
            <person name="D'Souza A.W."/>
        </authorList>
    </citation>
    <scope>NUCLEOTIDE SEQUENCE [LARGE SCALE GENOMIC DNA]</scope>
    <source>
        <strain evidence="2 4">BP-1</strain>
        <strain evidence="1 3">BP-2</strain>
    </source>
</reference>
<dbReference type="Proteomes" id="UP000237073">
    <property type="component" value="Unassembled WGS sequence"/>
</dbReference>
<evidence type="ECO:0000313" key="3">
    <source>
        <dbReference type="Proteomes" id="UP000237073"/>
    </source>
</evidence>
<evidence type="ECO:0000313" key="2">
    <source>
        <dbReference type="EMBL" id="POP46493.1"/>
    </source>
</evidence>
<evidence type="ECO:0000313" key="1">
    <source>
        <dbReference type="EMBL" id="POP42998.1"/>
    </source>
</evidence>
<proteinExistence type="predicted"/>
<gene>
    <name evidence="2" type="ORF">CHU32_17385</name>
    <name evidence="1" type="ORF">CHU33_17285</name>
</gene>
<protein>
    <submittedName>
        <fullName evidence="2">Phage tail protein I</fullName>
    </submittedName>
</protein>
<accession>A0A2P5GLX9</accession>
<dbReference type="InterPro" id="IPR006521">
    <property type="entry name" value="Tail_protein_I"/>
</dbReference>
<comment type="caution">
    <text evidence="2">The sequence shown here is derived from an EMBL/GenBank/DDBJ whole genome shotgun (WGS) entry which is preliminary data.</text>
</comment>
<name>A0A2P5GLX9_9ENTR</name>
<sequence length="238" mass="26634">MDKLLLPPPLASDERFSILANIAAERFAQIDLTALLVYLVDLVDASALPSLAEQFHVQGLEGWLFASNQQEKRELIKQAIELHKYKGTVWAVRRVLEILSLPGTIAEWFEYGGKAYFFKVEIELIDRGLHEEEFNALLALIHEYKNVRSKLEAITIWIINQSQIPVIGCATQGGEVITVLPPIAESVSQSSIIYTATGCSTTEYTLLLPYQPDRITQPLPVSIGAGYWSIEIMSVYPE</sequence>
<dbReference type="EMBL" id="PQGE01000016">
    <property type="protein sequence ID" value="POP42998.1"/>
    <property type="molecule type" value="Genomic_DNA"/>
</dbReference>
<dbReference type="OrthoDB" id="90759at2"/>
<dbReference type="EMBL" id="PQGD01000014">
    <property type="protein sequence ID" value="POP46493.1"/>
    <property type="molecule type" value="Genomic_DNA"/>
</dbReference>
<dbReference type="AlphaFoldDB" id="A0A2P5GLX9"/>
<evidence type="ECO:0000313" key="4">
    <source>
        <dbReference type="Proteomes" id="UP000247005"/>
    </source>
</evidence>
<dbReference type="NCBIfam" id="TIGR01634">
    <property type="entry name" value="tail_P2_I"/>
    <property type="match status" value="1"/>
</dbReference>
<dbReference type="Proteomes" id="UP000247005">
    <property type="component" value="Unassembled WGS sequence"/>
</dbReference>
<keyword evidence="3" id="KW-1185">Reference proteome</keyword>